<gene>
    <name evidence="2" type="ORF">AOQ84DRAFT_405454</name>
</gene>
<keyword evidence="1" id="KW-0732">Signal</keyword>
<dbReference type="EMBL" id="KV749532">
    <property type="protein sequence ID" value="OCL09042.1"/>
    <property type="molecule type" value="Genomic_DNA"/>
</dbReference>
<dbReference type="AlphaFoldDB" id="A0A8E2F1W4"/>
<sequence length="193" mass="18901">MHVQQLILFSLTAVAALAEPVANRMDRRQYSSVDYNSLLAAASSEMAMLSGMPTLPASVESVLATAVPTSILTDPAAECSALAGKEPDWYKKLPGDVKSALTSYESALSSWAKDHSIYSSGTAVATGLAGCGATSVAAAAATAAGTTGKATGTAAAAATGAQATGTNAAARPTSAVAVGLAGAVGLLGLVVAL</sequence>
<proteinExistence type="predicted"/>
<reference evidence="2 3" key="1">
    <citation type="journal article" date="2016" name="Nat. Commun.">
        <title>Ectomycorrhizal ecology is imprinted in the genome of the dominant symbiotic fungus Cenococcum geophilum.</title>
        <authorList>
            <consortium name="DOE Joint Genome Institute"/>
            <person name="Peter M."/>
            <person name="Kohler A."/>
            <person name="Ohm R.A."/>
            <person name="Kuo A."/>
            <person name="Krutzmann J."/>
            <person name="Morin E."/>
            <person name="Arend M."/>
            <person name="Barry K.W."/>
            <person name="Binder M."/>
            <person name="Choi C."/>
            <person name="Clum A."/>
            <person name="Copeland A."/>
            <person name="Grisel N."/>
            <person name="Haridas S."/>
            <person name="Kipfer T."/>
            <person name="LaButti K."/>
            <person name="Lindquist E."/>
            <person name="Lipzen A."/>
            <person name="Maire R."/>
            <person name="Meier B."/>
            <person name="Mihaltcheva S."/>
            <person name="Molinier V."/>
            <person name="Murat C."/>
            <person name="Poggeler S."/>
            <person name="Quandt C.A."/>
            <person name="Sperisen C."/>
            <person name="Tritt A."/>
            <person name="Tisserant E."/>
            <person name="Crous P.W."/>
            <person name="Henrissat B."/>
            <person name="Nehls U."/>
            <person name="Egli S."/>
            <person name="Spatafora J.W."/>
            <person name="Grigoriev I.V."/>
            <person name="Martin F.M."/>
        </authorList>
    </citation>
    <scope>NUCLEOTIDE SEQUENCE [LARGE SCALE GENOMIC DNA]</scope>
    <source>
        <strain evidence="2 3">CBS 207.34</strain>
    </source>
</reference>
<dbReference type="OrthoDB" id="3800804at2759"/>
<protein>
    <recommendedName>
        <fullName evidence="4">Infection structure specific protein</fullName>
    </recommendedName>
</protein>
<accession>A0A8E2F1W4</accession>
<feature type="chain" id="PRO_5034514048" description="Infection structure specific protein" evidence="1">
    <location>
        <begin position="19"/>
        <end position="193"/>
    </location>
</feature>
<feature type="signal peptide" evidence="1">
    <location>
        <begin position="1"/>
        <end position="18"/>
    </location>
</feature>
<evidence type="ECO:0000313" key="3">
    <source>
        <dbReference type="Proteomes" id="UP000250140"/>
    </source>
</evidence>
<dbReference type="Proteomes" id="UP000250140">
    <property type="component" value="Unassembled WGS sequence"/>
</dbReference>
<evidence type="ECO:0000256" key="1">
    <source>
        <dbReference type="SAM" id="SignalP"/>
    </source>
</evidence>
<name>A0A8E2F1W4_9PEZI</name>
<organism evidence="2 3">
    <name type="scientific">Glonium stellatum</name>
    <dbReference type="NCBI Taxonomy" id="574774"/>
    <lineage>
        <taxon>Eukaryota</taxon>
        <taxon>Fungi</taxon>
        <taxon>Dikarya</taxon>
        <taxon>Ascomycota</taxon>
        <taxon>Pezizomycotina</taxon>
        <taxon>Dothideomycetes</taxon>
        <taxon>Pleosporomycetidae</taxon>
        <taxon>Gloniales</taxon>
        <taxon>Gloniaceae</taxon>
        <taxon>Glonium</taxon>
    </lineage>
</organism>
<keyword evidence="3" id="KW-1185">Reference proteome</keyword>
<evidence type="ECO:0000313" key="2">
    <source>
        <dbReference type="EMBL" id="OCL09042.1"/>
    </source>
</evidence>
<evidence type="ECO:0008006" key="4">
    <source>
        <dbReference type="Google" id="ProtNLM"/>
    </source>
</evidence>